<name>A0ABR4TT01_9PROT</name>
<comment type="caution">
    <text evidence="1">The sequence shown here is derived from an EMBL/GenBank/DDBJ whole genome shotgun (WGS) entry which is preliminary data.</text>
</comment>
<evidence type="ECO:0000313" key="1">
    <source>
        <dbReference type="EMBL" id="KEO58628.1"/>
    </source>
</evidence>
<reference evidence="1 2" key="1">
    <citation type="submission" date="2013-07" db="EMBL/GenBank/DDBJ databases">
        <title>Thalassospira permensis NBRC 106175 Genome Sequencing.</title>
        <authorList>
            <person name="Lai Q."/>
            <person name="Shao Z."/>
        </authorList>
    </citation>
    <scope>NUCLEOTIDE SEQUENCE [LARGE SCALE GENOMIC DNA]</scope>
    <source>
        <strain evidence="1 2">NBRC 106175</strain>
    </source>
</reference>
<evidence type="ECO:0000313" key="2">
    <source>
        <dbReference type="Proteomes" id="UP000027463"/>
    </source>
</evidence>
<gene>
    <name evidence="1" type="ORF">SMB34_12840</name>
</gene>
<organism evidence="1 2">
    <name type="scientific">Thalassospira permensis NBRC 106175</name>
    <dbReference type="NCBI Taxonomy" id="1353532"/>
    <lineage>
        <taxon>Bacteria</taxon>
        <taxon>Pseudomonadati</taxon>
        <taxon>Pseudomonadota</taxon>
        <taxon>Alphaproteobacteria</taxon>
        <taxon>Rhodospirillales</taxon>
        <taxon>Thalassospiraceae</taxon>
        <taxon>Thalassospira</taxon>
    </lineage>
</organism>
<protein>
    <submittedName>
        <fullName evidence="1">Uncharacterized protein</fullName>
    </submittedName>
</protein>
<dbReference type="EMBL" id="AUNC01000005">
    <property type="protein sequence ID" value="KEO58628.1"/>
    <property type="molecule type" value="Genomic_DNA"/>
</dbReference>
<accession>A0ABR4TT01</accession>
<dbReference type="Proteomes" id="UP000027463">
    <property type="component" value="Unassembled WGS sequence"/>
</dbReference>
<sequence>MDLILVIGCGENGSNLSALARKQNHFFCVKWCGGGRLASAMLID</sequence>
<keyword evidence="2" id="KW-1185">Reference proteome</keyword>
<proteinExistence type="predicted"/>